<organism evidence="2 3">
    <name type="scientific">Fusobacterium nucleatum subsp. polymorphum</name>
    <name type="common">Fusobacterium polymorphum</name>
    <dbReference type="NCBI Taxonomy" id="76857"/>
    <lineage>
        <taxon>Bacteria</taxon>
        <taxon>Fusobacteriati</taxon>
        <taxon>Fusobacteriota</taxon>
        <taxon>Fusobacteriia</taxon>
        <taxon>Fusobacteriales</taxon>
        <taxon>Fusobacteriaceae</taxon>
        <taxon>Fusobacterium</taxon>
    </lineage>
</organism>
<sequence length="131" mass="15363">MKDFIYGMFFKVYAIFMSFTWEQWCWMALAAGIVAYMVYNRKKYVQIFDNAVVYAETSFNYGDNLKKLDGAVTFIIERTNSLPFIARVIIRKFLSRKRMVDIIETTLQKFSNVFGTGRKVDIKGNEEDGEK</sequence>
<proteinExistence type="predicted"/>
<evidence type="ECO:0000256" key="1">
    <source>
        <dbReference type="SAM" id="Phobius"/>
    </source>
</evidence>
<evidence type="ECO:0000313" key="3">
    <source>
        <dbReference type="Proteomes" id="UP000196759"/>
    </source>
</evidence>
<accession>A0A1Z3CI79</accession>
<dbReference type="Proteomes" id="UP000196759">
    <property type="component" value="Chromosome"/>
</dbReference>
<dbReference type="EMBL" id="CP021934">
    <property type="protein sequence ID" value="ASC03348.1"/>
    <property type="molecule type" value="Genomic_DNA"/>
</dbReference>
<protein>
    <submittedName>
        <fullName evidence="2">Uncharacterized protein</fullName>
    </submittedName>
</protein>
<name>A0A1Z3CI79_FUSNP</name>
<dbReference type="AlphaFoldDB" id="A0A1Z3CI79"/>
<keyword evidence="3" id="KW-1185">Reference proteome</keyword>
<keyword evidence="1" id="KW-1133">Transmembrane helix</keyword>
<feature type="transmembrane region" description="Helical" evidence="1">
    <location>
        <begin position="12"/>
        <end position="39"/>
    </location>
</feature>
<gene>
    <name evidence="2" type="ORF">CBG50_08630</name>
</gene>
<reference evidence="2 3" key="1">
    <citation type="submission" date="2017-06" db="EMBL/GenBank/DDBJ databases">
        <title>Draft genome sequence of Fusobacterium nucleatum subsp. polymorphum KCOM 1260 (=ChDC F218).</title>
        <authorList>
            <person name="Kook J.-K."/>
            <person name="Park S.-N."/>
            <person name="Lim Y.K."/>
            <person name="Roh H."/>
        </authorList>
    </citation>
    <scope>NUCLEOTIDE SEQUENCE [LARGE SCALE GENOMIC DNA]</scope>
    <source>
        <strain evidence="3">KCOM 1260 (ChDC F218)</strain>
    </source>
</reference>
<keyword evidence="1" id="KW-0812">Transmembrane</keyword>
<evidence type="ECO:0000313" key="2">
    <source>
        <dbReference type="EMBL" id="ASC03348.1"/>
    </source>
</evidence>
<dbReference type="RefSeq" id="WP_088337503.1">
    <property type="nucleotide sequence ID" value="NZ_CP021934.1"/>
</dbReference>
<keyword evidence="1" id="KW-0472">Membrane</keyword>